<evidence type="ECO:0000313" key="1">
    <source>
        <dbReference type="EMBL" id="RIB09685.1"/>
    </source>
</evidence>
<comment type="caution">
    <text evidence="1">The sequence shown here is derived from an EMBL/GenBank/DDBJ whole genome shotgun (WGS) entry which is preliminary data.</text>
</comment>
<protein>
    <submittedName>
        <fullName evidence="1">Uncharacterized protein</fullName>
    </submittedName>
</protein>
<dbReference type="Proteomes" id="UP000266673">
    <property type="component" value="Unassembled WGS sequence"/>
</dbReference>
<reference evidence="1 2" key="1">
    <citation type="submission" date="2018-06" db="EMBL/GenBank/DDBJ databases">
        <title>Comparative genomics reveals the genomic features of Rhizophagus irregularis, R. cerebriforme, R. diaphanum and Gigaspora rosea, and their symbiotic lifestyle signature.</title>
        <authorList>
            <person name="Morin E."/>
            <person name="San Clemente H."/>
            <person name="Chen E.C.H."/>
            <person name="De La Providencia I."/>
            <person name="Hainaut M."/>
            <person name="Kuo A."/>
            <person name="Kohler A."/>
            <person name="Murat C."/>
            <person name="Tang N."/>
            <person name="Roy S."/>
            <person name="Loubradou J."/>
            <person name="Henrissat B."/>
            <person name="Grigoriev I.V."/>
            <person name="Corradi N."/>
            <person name="Roux C."/>
            <person name="Martin F.M."/>
        </authorList>
    </citation>
    <scope>NUCLEOTIDE SEQUENCE [LARGE SCALE GENOMIC DNA]</scope>
    <source>
        <strain evidence="1 2">DAOM 194757</strain>
    </source>
</reference>
<sequence>MIQYDQYDHDLKVIERNSSEYFVQTSVCEWDSLNYFYFWQDNISATPDKAAAFNIQIGWLIENGNENEKEKAEYLKEQFQIDSKKGGRVHNFWQEKMRAKKLNETKKDASIDAENRILTVRNDTESNTLNDDEPDYEGLTLLFDKSNEDILVESIDEKLLEQENVLPKASGDKSTKNMDPRIVEAFCGYQVTIPKNRRILTLFDCKQITEADIMQLLQDFVDKISWKMMPNEQNICEYLNNNCEQKTDNNFDIRKLDKSGIRSFQGMMMEEELKMYTTFPFFRGIFTSDKIKNTW</sequence>
<name>A0A397UHB7_9GLOM</name>
<gene>
    <name evidence="1" type="ORF">C2G38_2208116</name>
</gene>
<organism evidence="1 2">
    <name type="scientific">Gigaspora rosea</name>
    <dbReference type="NCBI Taxonomy" id="44941"/>
    <lineage>
        <taxon>Eukaryota</taxon>
        <taxon>Fungi</taxon>
        <taxon>Fungi incertae sedis</taxon>
        <taxon>Mucoromycota</taxon>
        <taxon>Glomeromycotina</taxon>
        <taxon>Glomeromycetes</taxon>
        <taxon>Diversisporales</taxon>
        <taxon>Gigasporaceae</taxon>
        <taxon>Gigaspora</taxon>
    </lineage>
</organism>
<accession>A0A397UHB7</accession>
<dbReference type="OrthoDB" id="2446509at2759"/>
<proteinExistence type="predicted"/>
<keyword evidence="2" id="KW-1185">Reference proteome</keyword>
<dbReference type="AlphaFoldDB" id="A0A397UHB7"/>
<evidence type="ECO:0000313" key="2">
    <source>
        <dbReference type="Proteomes" id="UP000266673"/>
    </source>
</evidence>
<dbReference type="EMBL" id="QKWP01001338">
    <property type="protein sequence ID" value="RIB09685.1"/>
    <property type="molecule type" value="Genomic_DNA"/>
</dbReference>